<keyword evidence="4" id="KW-1185">Reference proteome</keyword>
<sequence>MRRLIAVPTVLLALTAAGCADDGDPTTAASSSTGTGPRPEGTPGNGPASPTVPGQPMDCGVLRGALGEAGDVTLYADPGAGGTVGCDEVRQVMAEFFVRAPKEARDDRGSLAVRGWFCQFESGPTGTWITACRKDDREMHTEEPSGRPTDPAPSEEPGSPDGSELPTLPGEPSDPMDEPSTEEL</sequence>
<feature type="region of interest" description="Disordered" evidence="1">
    <location>
        <begin position="132"/>
        <end position="184"/>
    </location>
</feature>
<name>A0ABZ1FRB0_9ACTN</name>
<feature type="chain" id="PRO_5045663341" description="Lipoprotein" evidence="2">
    <location>
        <begin position="21"/>
        <end position="184"/>
    </location>
</feature>
<evidence type="ECO:0000313" key="3">
    <source>
        <dbReference type="EMBL" id="WSB72527.1"/>
    </source>
</evidence>
<feature type="compositionally biased region" description="Low complexity" evidence="1">
    <location>
        <begin position="25"/>
        <end position="47"/>
    </location>
</feature>
<evidence type="ECO:0000313" key="4">
    <source>
        <dbReference type="Proteomes" id="UP001344251"/>
    </source>
</evidence>
<evidence type="ECO:0000256" key="2">
    <source>
        <dbReference type="SAM" id="SignalP"/>
    </source>
</evidence>
<dbReference type="Proteomes" id="UP001344251">
    <property type="component" value="Chromosome"/>
</dbReference>
<dbReference type="RefSeq" id="WP_244416113.1">
    <property type="nucleotide sequence ID" value="NZ_CP109106.1"/>
</dbReference>
<accession>A0ABZ1FRB0</accession>
<organism evidence="3 4">
    <name type="scientific">Streptomyces decoyicus</name>
    <dbReference type="NCBI Taxonomy" id="249567"/>
    <lineage>
        <taxon>Bacteria</taxon>
        <taxon>Bacillati</taxon>
        <taxon>Actinomycetota</taxon>
        <taxon>Actinomycetes</taxon>
        <taxon>Kitasatosporales</taxon>
        <taxon>Streptomycetaceae</taxon>
        <taxon>Streptomyces</taxon>
    </lineage>
</organism>
<feature type="compositionally biased region" description="Basic and acidic residues" evidence="1">
    <location>
        <begin position="132"/>
        <end position="145"/>
    </location>
</feature>
<feature type="signal peptide" evidence="2">
    <location>
        <begin position="1"/>
        <end position="20"/>
    </location>
</feature>
<evidence type="ECO:0000256" key="1">
    <source>
        <dbReference type="SAM" id="MobiDB-lite"/>
    </source>
</evidence>
<feature type="region of interest" description="Disordered" evidence="1">
    <location>
        <begin position="21"/>
        <end position="55"/>
    </location>
</feature>
<proteinExistence type="predicted"/>
<reference evidence="3 4" key="1">
    <citation type="submission" date="2022-10" db="EMBL/GenBank/DDBJ databases">
        <title>The complete genomes of actinobacterial strains from the NBC collection.</title>
        <authorList>
            <person name="Joergensen T.S."/>
            <person name="Alvarez Arevalo M."/>
            <person name="Sterndorff E.B."/>
            <person name="Faurdal D."/>
            <person name="Vuksanovic O."/>
            <person name="Mourched A.-S."/>
            <person name="Charusanti P."/>
            <person name="Shaw S."/>
            <person name="Blin K."/>
            <person name="Weber T."/>
        </authorList>
    </citation>
    <scope>NUCLEOTIDE SEQUENCE [LARGE SCALE GENOMIC DNA]</scope>
    <source>
        <strain evidence="3 4">NBC 01774</strain>
    </source>
</reference>
<gene>
    <name evidence="3" type="ORF">OG863_33790</name>
</gene>
<feature type="compositionally biased region" description="Acidic residues" evidence="1">
    <location>
        <begin position="174"/>
        <end position="184"/>
    </location>
</feature>
<keyword evidence="2" id="KW-0732">Signal</keyword>
<evidence type="ECO:0008006" key="5">
    <source>
        <dbReference type="Google" id="ProtNLM"/>
    </source>
</evidence>
<dbReference type="EMBL" id="CP109106">
    <property type="protein sequence ID" value="WSB72527.1"/>
    <property type="molecule type" value="Genomic_DNA"/>
</dbReference>
<dbReference type="PROSITE" id="PS51257">
    <property type="entry name" value="PROKAR_LIPOPROTEIN"/>
    <property type="match status" value="1"/>
</dbReference>
<protein>
    <recommendedName>
        <fullName evidence="5">Lipoprotein</fullName>
    </recommendedName>
</protein>